<dbReference type="EMBL" id="MN739730">
    <property type="protein sequence ID" value="QHT23293.1"/>
    <property type="molecule type" value="Genomic_DNA"/>
</dbReference>
<keyword evidence="1" id="KW-1133">Transmembrane helix</keyword>
<accession>A0A6C0E471</accession>
<keyword evidence="1" id="KW-0472">Membrane</keyword>
<evidence type="ECO:0000256" key="1">
    <source>
        <dbReference type="SAM" id="Phobius"/>
    </source>
</evidence>
<reference evidence="2" key="1">
    <citation type="journal article" date="2020" name="Nature">
        <title>Giant virus diversity and host interactions through global metagenomics.</title>
        <authorList>
            <person name="Schulz F."/>
            <person name="Roux S."/>
            <person name="Paez-Espino D."/>
            <person name="Jungbluth S."/>
            <person name="Walsh D.A."/>
            <person name="Denef V.J."/>
            <person name="McMahon K.D."/>
            <person name="Konstantinidis K.T."/>
            <person name="Eloe-Fadrosh E.A."/>
            <person name="Kyrpides N.C."/>
            <person name="Woyke T."/>
        </authorList>
    </citation>
    <scope>NUCLEOTIDE SEQUENCE</scope>
    <source>
        <strain evidence="2">GVMAG-M-3300023179-116</strain>
    </source>
</reference>
<evidence type="ECO:0008006" key="3">
    <source>
        <dbReference type="Google" id="ProtNLM"/>
    </source>
</evidence>
<name>A0A6C0E471_9ZZZZ</name>
<proteinExistence type="predicted"/>
<dbReference type="InterPro" id="IPR037185">
    <property type="entry name" value="EmrE-like"/>
</dbReference>
<keyword evidence="1" id="KW-0812">Transmembrane</keyword>
<protein>
    <recommendedName>
        <fullName evidence="3">EamA domain-containing protein</fullName>
    </recommendedName>
</protein>
<dbReference type="SUPFAM" id="SSF103481">
    <property type="entry name" value="Multidrug resistance efflux transporter EmrE"/>
    <property type="match status" value="1"/>
</dbReference>
<dbReference type="AlphaFoldDB" id="A0A6C0E471"/>
<evidence type="ECO:0000313" key="2">
    <source>
        <dbReference type="EMBL" id="QHT23293.1"/>
    </source>
</evidence>
<feature type="transmembrane region" description="Helical" evidence="1">
    <location>
        <begin position="35"/>
        <end position="53"/>
    </location>
</feature>
<sequence length="55" mass="5984">MADQKINVVIVNLSAKIFPMILLTIIAVVSLQQKIDIYTVLGIILILTGSIVVSF</sequence>
<feature type="transmembrane region" description="Helical" evidence="1">
    <location>
        <begin position="6"/>
        <end position="28"/>
    </location>
</feature>
<organism evidence="2">
    <name type="scientific">viral metagenome</name>
    <dbReference type="NCBI Taxonomy" id="1070528"/>
    <lineage>
        <taxon>unclassified sequences</taxon>
        <taxon>metagenomes</taxon>
        <taxon>organismal metagenomes</taxon>
    </lineage>
</organism>